<dbReference type="RefSeq" id="WP_151681167.1">
    <property type="nucleotide sequence ID" value="NZ_BKZQ01000001.1"/>
</dbReference>
<dbReference type="CDD" id="cd07410">
    <property type="entry name" value="MPP_CpdB_N"/>
    <property type="match status" value="1"/>
</dbReference>
<comment type="catalytic activity">
    <reaction evidence="2">
        <text>a nucleoside 2',3'-cyclic phosphate + H2O = a nucleoside 3'-phosphate + H(+)</text>
        <dbReference type="Rhea" id="RHEA:19621"/>
        <dbReference type="ChEBI" id="CHEBI:15377"/>
        <dbReference type="ChEBI" id="CHEBI:15378"/>
        <dbReference type="ChEBI" id="CHEBI:66949"/>
        <dbReference type="ChEBI" id="CHEBI:66954"/>
        <dbReference type="EC" id="3.1.4.16"/>
    </reaction>
</comment>
<comment type="similarity">
    <text evidence="5 8">Belongs to the 5'-nucleotidase family.</text>
</comment>
<dbReference type="GO" id="GO:0000166">
    <property type="term" value="F:nucleotide binding"/>
    <property type="evidence" value="ECO:0007669"/>
    <property type="project" value="UniProtKB-KW"/>
</dbReference>
<evidence type="ECO:0000256" key="1">
    <source>
        <dbReference type="ARBA" id="ARBA00000527"/>
    </source>
</evidence>
<evidence type="ECO:0000313" key="10">
    <source>
        <dbReference type="EMBL" id="GER68731.1"/>
    </source>
</evidence>
<evidence type="ECO:0000256" key="7">
    <source>
        <dbReference type="ARBA" id="ARBA00023268"/>
    </source>
</evidence>
<dbReference type="GO" id="GO:0030288">
    <property type="term" value="C:outer membrane-bounded periplasmic space"/>
    <property type="evidence" value="ECO:0007669"/>
    <property type="project" value="TreeGrafter"/>
</dbReference>
<gene>
    <name evidence="10" type="ORF">BpJC7_00340</name>
</gene>
<dbReference type="InterPro" id="IPR041827">
    <property type="entry name" value="CpdB_N"/>
</dbReference>
<dbReference type="GO" id="GO:0046872">
    <property type="term" value="F:metal ion binding"/>
    <property type="evidence" value="ECO:0007669"/>
    <property type="project" value="InterPro"/>
</dbReference>
<dbReference type="InterPro" id="IPR006179">
    <property type="entry name" value="5_nucleotidase/apyrase"/>
</dbReference>
<comment type="caution">
    <text evidence="10">The sequence shown here is derived from an EMBL/GenBank/DDBJ whole genome shotgun (WGS) entry which is preliminary data.</text>
</comment>
<comment type="subcellular location">
    <subcellularLocation>
        <location evidence="4">Cell envelope</location>
    </subcellularLocation>
</comment>
<dbReference type="AlphaFoldDB" id="A0A5J4JAJ2"/>
<dbReference type="GO" id="GO:0008254">
    <property type="term" value="F:3'-nucleotidase activity"/>
    <property type="evidence" value="ECO:0007669"/>
    <property type="project" value="UniProtKB-EC"/>
</dbReference>
<feature type="domain" description="Calcineurin-like phosphoesterase" evidence="9">
    <location>
        <begin position="42"/>
        <end position="283"/>
    </location>
</feature>
<name>A0A5J4JAJ2_9BACI</name>
<protein>
    <recommendedName>
        <fullName evidence="9">Calcineurin-like phosphoesterase domain-containing protein</fullName>
    </recommendedName>
</protein>
<dbReference type="SUPFAM" id="SSF56300">
    <property type="entry name" value="Metallo-dependent phosphatases"/>
    <property type="match status" value="1"/>
</dbReference>
<dbReference type="InterPro" id="IPR006146">
    <property type="entry name" value="5'-Nucleotdase_CS"/>
</dbReference>
<dbReference type="PROSITE" id="PS00785">
    <property type="entry name" value="5_NUCLEOTIDASE_1"/>
    <property type="match status" value="1"/>
</dbReference>
<sequence>MDGRKMLRRAAVCILLAAVFSRGKEAEAAFLFQPKQAPVDLRLLETTDLHGYMLNYDYAARSEVETYGLALTASLISQERKMAKNTLLFDDGDLLEGNDMAAYAARRPLKKGEVHPFIKVMNHLQYDAATMGNHDFHYGLDFLVQTIRGAQFPFVNANIYYNFGKNDMDEQNFFKPYVILDKKVEDRLGRHHHLKIGVIGFVTPSVIEWEKPGLQGRVKAKDIMQTAAHFIPKMKQEGADLIIALAHCGVDPPAKQPFYTGDAVYLLSQVKGIDAILFGHQHRVFPSEVFAGVPGVDIRKGTINGVPAVMPGRWGSHLGVVDLTLEKKGGSWVVSRAKSEAKPVYAILSQQAKSVVRPDPDIVKMVAELQRNVLGSRFTLFSGE</sequence>
<keyword evidence="6 8" id="KW-0378">Hydrolase</keyword>
<evidence type="ECO:0000256" key="2">
    <source>
        <dbReference type="ARBA" id="ARBA00001730"/>
    </source>
</evidence>
<evidence type="ECO:0000259" key="9">
    <source>
        <dbReference type="Pfam" id="PF00149"/>
    </source>
</evidence>
<organism evidence="10 11">
    <name type="scientific">Weizmannia acidilactici</name>
    <dbReference type="NCBI Taxonomy" id="2607726"/>
    <lineage>
        <taxon>Bacteria</taxon>
        <taxon>Bacillati</taxon>
        <taxon>Bacillota</taxon>
        <taxon>Bacilli</taxon>
        <taxon>Bacillales</taxon>
        <taxon>Bacillaceae</taxon>
        <taxon>Heyndrickxia</taxon>
    </lineage>
</organism>
<evidence type="ECO:0000313" key="11">
    <source>
        <dbReference type="Proteomes" id="UP000391919"/>
    </source>
</evidence>
<evidence type="ECO:0000256" key="4">
    <source>
        <dbReference type="ARBA" id="ARBA00004196"/>
    </source>
</evidence>
<comment type="catalytic activity">
    <reaction evidence="1">
        <text>a ribonucleoside 3'-phosphate + H2O = a ribonucleoside + phosphate</text>
        <dbReference type="Rhea" id="RHEA:10144"/>
        <dbReference type="ChEBI" id="CHEBI:13197"/>
        <dbReference type="ChEBI" id="CHEBI:15377"/>
        <dbReference type="ChEBI" id="CHEBI:18254"/>
        <dbReference type="ChEBI" id="CHEBI:43474"/>
        <dbReference type="EC" id="3.1.3.6"/>
    </reaction>
</comment>
<evidence type="ECO:0000256" key="8">
    <source>
        <dbReference type="RuleBase" id="RU362119"/>
    </source>
</evidence>
<dbReference type="Pfam" id="PF00149">
    <property type="entry name" value="Metallophos"/>
    <property type="match status" value="1"/>
</dbReference>
<evidence type="ECO:0000256" key="5">
    <source>
        <dbReference type="ARBA" id="ARBA00006654"/>
    </source>
</evidence>
<dbReference type="Gene3D" id="3.60.21.10">
    <property type="match status" value="1"/>
</dbReference>
<dbReference type="PRINTS" id="PR01607">
    <property type="entry name" value="APYRASEFAMLY"/>
</dbReference>
<dbReference type="PANTHER" id="PTHR11575:SF6">
    <property type="entry name" value="2',3'-CYCLIC-NUCLEOTIDE 2'-PHOSPHODIESTERASE_3'-NUCLEOTIDASE"/>
    <property type="match status" value="1"/>
</dbReference>
<dbReference type="InterPro" id="IPR004843">
    <property type="entry name" value="Calcineurin-like_PHP"/>
</dbReference>
<dbReference type="GO" id="GO:0008663">
    <property type="term" value="F:2',3'-cyclic-nucleotide 2'-phosphodiesterase activity"/>
    <property type="evidence" value="ECO:0007669"/>
    <property type="project" value="UniProtKB-EC"/>
</dbReference>
<dbReference type="PANTHER" id="PTHR11575">
    <property type="entry name" value="5'-NUCLEOTIDASE-RELATED"/>
    <property type="match status" value="1"/>
</dbReference>
<dbReference type="GO" id="GO:0009166">
    <property type="term" value="P:nucleotide catabolic process"/>
    <property type="evidence" value="ECO:0007669"/>
    <property type="project" value="InterPro"/>
</dbReference>
<evidence type="ECO:0000256" key="3">
    <source>
        <dbReference type="ARBA" id="ARBA00001968"/>
    </source>
</evidence>
<accession>A0A5J4JAJ2</accession>
<dbReference type="InterPro" id="IPR029052">
    <property type="entry name" value="Metallo-depent_PP-like"/>
</dbReference>
<keyword evidence="8" id="KW-0547">Nucleotide-binding</keyword>
<evidence type="ECO:0000256" key="6">
    <source>
        <dbReference type="ARBA" id="ARBA00022801"/>
    </source>
</evidence>
<dbReference type="Proteomes" id="UP000391919">
    <property type="component" value="Unassembled WGS sequence"/>
</dbReference>
<keyword evidence="7" id="KW-0511">Multifunctional enzyme</keyword>
<dbReference type="EMBL" id="BKZQ01000001">
    <property type="protein sequence ID" value="GER68731.1"/>
    <property type="molecule type" value="Genomic_DNA"/>
</dbReference>
<reference evidence="10 11" key="1">
    <citation type="submission" date="2019-09" db="EMBL/GenBank/DDBJ databases">
        <title>Draft genome sequence of Bacillus sp. JC-7.</title>
        <authorList>
            <person name="Tanaka N."/>
            <person name="Shiwa Y."/>
            <person name="Fujita N."/>
            <person name="Tanasupawat S."/>
        </authorList>
    </citation>
    <scope>NUCLEOTIDE SEQUENCE [LARGE SCALE GENOMIC DNA]</scope>
    <source>
        <strain evidence="10 11">JC-7</strain>
    </source>
</reference>
<comment type="cofactor">
    <cofactor evidence="3">
        <name>a divalent metal cation</name>
        <dbReference type="ChEBI" id="CHEBI:60240"/>
    </cofactor>
</comment>
<keyword evidence="11" id="KW-1185">Reference proteome</keyword>
<proteinExistence type="inferred from homology"/>